<reference evidence="1 2" key="1">
    <citation type="submission" date="2021-04" db="EMBL/GenBank/DDBJ databases">
        <authorList>
            <person name="Tang X."/>
            <person name="Zhou X."/>
            <person name="Chen X."/>
            <person name="Cernava T."/>
            <person name="Zhang C."/>
        </authorList>
    </citation>
    <scope>NUCLEOTIDE SEQUENCE [LARGE SCALE GENOMIC DNA]</scope>
    <source>
        <strain evidence="1 2">BH-SS-21</strain>
    </source>
</reference>
<evidence type="ECO:0000313" key="2">
    <source>
        <dbReference type="Proteomes" id="UP000677413"/>
    </source>
</evidence>
<evidence type="ECO:0000313" key="1">
    <source>
        <dbReference type="EMBL" id="MBQ0854829.1"/>
    </source>
</evidence>
<gene>
    <name evidence="1" type="ORF">J8N05_42465</name>
</gene>
<dbReference type="AlphaFoldDB" id="A0A940YD68"/>
<keyword evidence="2" id="KW-1185">Reference proteome</keyword>
<dbReference type="EMBL" id="JAGPYQ010000002">
    <property type="protein sequence ID" value="MBQ0854829.1"/>
    <property type="molecule type" value="Genomic_DNA"/>
</dbReference>
<sequence length="253" mass="27180">MLLRSTGLRLPLDAYLLSPGETTKVTEAHRVLVRRCMVRFGFDYPPVAEGETGGGLSSWTERRYGITDPAEAAVRGYRLRAPAGPASAADPGPRERIALTGKGGSRVKGLAVPEGGCAGEAGRRLRAGGPGDVDRGLAQSLSTESYERSVKNKDVQAVTRQWSRCMRANGLDYANPLDPPKDPRFQGTAVSTAERDTAKTDVGCKKRTNLVGVWFTAEAAVQRSLIHRNHEALARVAAMNRTELTAAQAVLPK</sequence>
<name>A0A940YD68_9ACTN</name>
<dbReference type="RefSeq" id="WP_210892773.1">
    <property type="nucleotide sequence ID" value="NZ_JAGPYQ010000002.1"/>
</dbReference>
<accession>A0A940YD68</accession>
<organism evidence="1 2">
    <name type="scientific">Streptomyces liliiviolaceus</name>
    <dbReference type="NCBI Taxonomy" id="2823109"/>
    <lineage>
        <taxon>Bacteria</taxon>
        <taxon>Bacillati</taxon>
        <taxon>Actinomycetota</taxon>
        <taxon>Actinomycetes</taxon>
        <taxon>Kitasatosporales</taxon>
        <taxon>Streptomycetaceae</taxon>
        <taxon>Streptomyces</taxon>
    </lineage>
</organism>
<proteinExistence type="predicted"/>
<comment type="caution">
    <text evidence="1">The sequence shown here is derived from an EMBL/GenBank/DDBJ whole genome shotgun (WGS) entry which is preliminary data.</text>
</comment>
<protein>
    <submittedName>
        <fullName evidence="1">Uncharacterized protein</fullName>
    </submittedName>
</protein>
<dbReference type="Proteomes" id="UP000677413">
    <property type="component" value="Unassembled WGS sequence"/>
</dbReference>